<gene>
    <name evidence="1" type="ORF">COLO4_10558</name>
</gene>
<accession>A0A1R3K834</accession>
<organism evidence="1 2">
    <name type="scientific">Corchorus olitorius</name>
    <dbReference type="NCBI Taxonomy" id="93759"/>
    <lineage>
        <taxon>Eukaryota</taxon>
        <taxon>Viridiplantae</taxon>
        <taxon>Streptophyta</taxon>
        <taxon>Embryophyta</taxon>
        <taxon>Tracheophyta</taxon>
        <taxon>Spermatophyta</taxon>
        <taxon>Magnoliopsida</taxon>
        <taxon>eudicotyledons</taxon>
        <taxon>Gunneridae</taxon>
        <taxon>Pentapetalae</taxon>
        <taxon>rosids</taxon>
        <taxon>malvids</taxon>
        <taxon>Malvales</taxon>
        <taxon>Malvaceae</taxon>
        <taxon>Grewioideae</taxon>
        <taxon>Apeibeae</taxon>
        <taxon>Corchorus</taxon>
    </lineage>
</organism>
<evidence type="ECO:0000313" key="1">
    <source>
        <dbReference type="EMBL" id="OMP03241.1"/>
    </source>
</evidence>
<protein>
    <submittedName>
        <fullName evidence="1">Uncharacterized protein</fullName>
    </submittedName>
</protein>
<dbReference type="Proteomes" id="UP000187203">
    <property type="component" value="Unassembled WGS sequence"/>
</dbReference>
<dbReference type="EMBL" id="AWUE01014529">
    <property type="protein sequence ID" value="OMP03241.1"/>
    <property type="molecule type" value="Genomic_DNA"/>
</dbReference>
<comment type="caution">
    <text evidence="1">The sequence shown here is derived from an EMBL/GenBank/DDBJ whole genome shotgun (WGS) entry which is preliminary data.</text>
</comment>
<reference evidence="2" key="1">
    <citation type="submission" date="2013-09" db="EMBL/GenBank/DDBJ databases">
        <title>Corchorus olitorius genome sequencing.</title>
        <authorList>
            <person name="Alam M."/>
            <person name="Haque M.S."/>
            <person name="Islam M.S."/>
            <person name="Emdad E.M."/>
            <person name="Islam M.M."/>
            <person name="Ahmed B."/>
            <person name="Halim A."/>
            <person name="Hossen Q.M.M."/>
            <person name="Hossain M.Z."/>
            <person name="Ahmed R."/>
            <person name="Khan M.M."/>
            <person name="Islam R."/>
            <person name="Rashid M.M."/>
            <person name="Khan S.A."/>
            <person name="Rahman M.S."/>
            <person name="Alam M."/>
            <person name="Yahiya A.S."/>
            <person name="Khan M.S."/>
            <person name="Azam M.S."/>
            <person name="Haque T."/>
            <person name="Lashkar M.Z.H."/>
            <person name="Akhand A.I."/>
            <person name="Morshed G."/>
            <person name="Roy S."/>
            <person name="Uddin K.S."/>
            <person name="Rabeya T."/>
            <person name="Hossain A.S."/>
            <person name="Chowdhury A."/>
            <person name="Snigdha A.R."/>
            <person name="Mortoza M.S."/>
            <person name="Matin S.A."/>
            <person name="Hoque S.M.E."/>
            <person name="Islam M.K."/>
            <person name="Roy D.K."/>
            <person name="Haider R."/>
            <person name="Moosa M.M."/>
            <person name="Elias S.M."/>
            <person name="Hasan A.M."/>
            <person name="Jahan S."/>
            <person name="Shafiuddin M."/>
            <person name="Mahmood N."/>
            <person name="Shommy N.S."/>
        </authorList>
    </citation>
    <scope>NUCLEOTIDE SEQUENCE [LARGE SCALE GENOMIC DNA]</scope>
    <source>
        <strain evidence="2">cv. O-4</strain>
    </source>
</reference>
<evidence type="ECO:0000313" key="2">
    <source>
        <dbReference type="Proteomes" id="UP000187203"/>
    </source>
</evidence>
<sequence length="57" mass="6354">MNNFEEASSEIGAVFQSVRECKDTGLTMFQKLNNEIEAFGDVVSNLLEKLVPGPDKY</sequence>
<dbReference type="AlphaFoldDB" id="A0A1R3K834"/>
<keyword evidence="2" id="KW-1185">Reference proteome</keyword>
<proteinExistence type="predicted"/>
<name>A0A1R3K834_9ROSI</name>